<keyword evidence="13 17" id="KW-1133">Transmembrane helix</keyword>
<feature type="compositionally biased region" description="Polar residues" evidence="16">
    <location>
        <begin position="952"/>
        <end position="971"/>
    </location>
</feature>
<feature type="region of interest" description="Disordered" evidence="16">
    <location>
        <begin position="913"/>
        <end position="1020"/>
    </location>
</feature>
<keyword evidence="8" id="KW-0479">Metal-binding</keyword>
<dbReference type="InterPro" id="IPR057992">
    <property type="entry name" value="TPR_SYVN1_N"/>
</dbReference>
<evidence type="ECO:0000256" key="9">
    <source>
        <dbReference type="ARBA" id="ARBA00022771"/>
    </source>
</evidence>
<feature type="compositionally biased region" description="Basic and acidic residues" evidence="16">
    <location>
        <begin position="449"/>
        <end position="464"/>
    </location>
</feature>
<dbReference type="Gene3D" id="3.30.200.20">
    <property type="entry name" value="Phosphorylase Kinase, domain 1"/>
    <property type="match status" value="1"/>
</dbReference>
<feature type="region of interest" description="Disordered" evidence="16">
    <location>
        <begin position="624"/>
        <end position="669"/>
    </location>
</feature>
<feature type="region of interest" description="Disordered" evidence="16">
    <location>
        <begin position="449"/>
        <end position="468"/>
    </location>
</feature>
<feature type="transmembrane region" description="Helical" evidence="17">
    <location>
        <begin position="318"/>
        <end position="338"/>
    </location>
</feature>
<feature type="transmembrane region" description="Helical" evidence="17">
    <location>
        <begin position="262"/>
        <end position="280"/>
    </location>
</feature>
<comment type="caution">
    <text evidence="19">The sequence shown here is derived from an EMBL/GenBank/DDBJ whole genome shotgun (WGS) entry which is preliminary data.</text>
</comment>
<dbReference type="Gene3D" id="3.30.40.10">
    <property type="entry name" value="Zinc/RING finger domain, C3HC4 (zinc finger)"/>
    <property type="match status" value="1"/>
</dbReference>
<dbReference type="InParanoid" id="A0A7C8MLE3"/>
<feature type="transmembrane region" description="Helical" evidence="17">
    <location>
        <begin position="358"/>
        <end position="380"/>
    </location>
</feature>
<keyword evidence="20" id="KW-1185">Reference proteome</keyword>
<dbReference type="SUPFAM" id="SSF57850">
    <property type="entry name" value="RING/U-box"/>
    <property type="match status" value="1"/>
</dbReference>
<keyword evidence="7 17" id="KW-0812">Transmembrane</keyword>
<dbReference type="GO" id="GO:0036503">
    <property type="term" value="P:ERAD pathway"/>
    <property type="evidence" value="ECO:0007669"/>
    <property type="project" value="TreeGrafter"/>
</dbReference>
<dbReference type="CDD" id="cd16479">
    <property type="entry name" value="RING-H2_synoviolin"/>
    <property type="match status" value="1"/>
</dbReference>
<proteinExistence type="inferred from homology"/>
<evidence type="ECO:0000256" key="14">
    <source>
        <dbReference type="ARBA" id="ARBA00023136"/>
    </source>
</evidence>
<dbReference type="AlphaFoldDB" id="A0A7C8MLE3"/>
<dbReference type="OrthoDB" id="7759664at2759"/>
<organism evidence="19 20">
    <name type="scientific">Xylaria multiplex</name>
    <dbReference type="NCBI Taxonomy" id="323545"/>
    <lineage>
        <taxon>Eukaryota</taxon>
        <taxon>Fungi</taxon>
        <taxon>Dikarya</taxon>
        <taxon>Ascomycota</taxon>
        <taxon>Pezizomycotina</taxon>
        <taxon>Sordariomycetes</taxon>
        <taxon>Xylariomycetidae</taxon>
        <taxon>Xylariales</taxon>
        <taxon>Xylariaceae</taxon>
        <taxon>Xylaria</taxon>
    </lineage>
</organism>
<feature type="domain" description="RING-type" evidence="18">
    <location>
        <begin position="565"/>
        <end position="616"/>
    </location>
</feature>
<dbReference type="InterPro" id="IPR058051">
    <property type="entry name" value="Znf_RING_synoviolin"/>
</dbReference>
<dbReference type="PROSITE" id="PS50089">
    <property type="entry name" value="ZF_RING_2"/>
    <property type="match status" value="1"/>
</dbReference>
<keyword evidence="9 15" id="KW-0863">Zinc-finger</keyword>
<dbReference type="Pfam" id="PF13639">
    <property type="entry name" value="zf-RING_2"/>
    <property type="match status" value="1"/>
</dbReference>
<dbReference type="GO" id="GO:0043161">
    <property type="term" value="P:proteasome-mediated ubiquitin-dependent protein catabolic process"/>
    <property type="evidence" value="ECO:0007669"/>
    <property type="project" value="TreeGrafter"/>
</dbReference>
<comment type="pathway">
    <text evidence="3">Protein modification; protein ubiquitination.</text>
</comment>
<dbReference type="InterPro" id="IPR013083">
    <property type="entry name" value="Znf_RING/FYVE/PHD"/>
</dbReference>
<feature type="region of interest" description="Disordered" evidence="16">
    <location>
        <begin position="834"/>
        <end position="875"/>
    </location>
</feature>
<dbReference type="PANTHER" id="PTHR22763:SF184">
    <property type="entry name" value="E3 UBIQUITIN-PROTEIN LIGASE SYNOVIOLIN"/>
    <property type="match status" value="1"/>
</dbReference>
<comment type="subcellular location">
    <subcellularLocation>
        <location evidence="2">Endoplasmic reticulum membrane</location>
        <topology evidence="2">Multi-pass membrane protein</topology>
    </subcellularLocation>
</comment>
<evidence type="ECO:0000256" key="10">
    <source>
        <dbReference type="ARBA" id="ARBA00022786"/>
    </source>
</evidence>
<evidence type="ECO:0000256" key="4">
    <source>
        <dbReference type="ARBA" id="ARBA00010089"/>
    </source>
</evidence>
<evidence type="ECO:0000313" key="19">
    <source>
        <dbReference type="EMBL" id="KAF2965228.1"/>
    </source>
</evidence>
<dbReference type="GO" id="GO:0008270">
    <property type="term" value="F:zinc ion binding"/>
    <property type="evidence" value="ECO:0007669"/>
    <property type="project" value="UniProtKB-KW"/>
</dbReference>
<dbReference type="CDD" id="cd05120">
    <property type="entry name" value="APH_ChoK_like"/>
    <property type="match status" value="1"/>
</dbReference>
<gene>
    <name evidence="19" type="ORF">GQX73_g8351</name>
</gene>
<dbReference type="SMART" id="SM00184">
    <property type="entry name" value="RING"/>
    <property type="match status" value="1"/>
</dbReference>
<protein>
    <recommendedName>
        <fullName evidence="5">RING-type E3 ubiquitin transferase</fullName>
        <ecNumber evidence="5">2.3.2.27</ecNumber>
    </recommendedName>
</protein>
<dbReference type="GO" id="GO:0005789">
    <property type="term" value="C:endoplasmic reticulum membrane"/>
    <property type="evidence" value="ECO:0007669"/>
    <property type="project" value="UniProtKB-SubCell"/>
</dbReference>
<evidence type="ECO:0000256" key="8">
    <source>
        <dbReference type="ARBA" id="ARBA00022723"/>
    </source>
</evidence>
<feature type="transmembrane region" description="Helical" evidence="17">
    <location>
        <begin position="500"/>
        <end position="520"/>
    </location>
</feature>
<evidence type="ECO:0000256" key="1">
    <source>
        <dbReference type="ARBA" id="ARBA00000900"/>
    </source>
</evidence>
<dbReference type="Proteomes" id="UP000481858">
    <property type="component" value="Unassembled WGS sequence"/>
</dbReference>
<dbReference type="UniPathway" id="UPA00143"/>
<dbReference type="GO" id="GO:0061630">
    <property type="term" value="F:ubiquitin protein ligase activity"/>
    <property type="evidence" value="ECO:0007669"/>
    <property type="project" value="UniProtKB-EC"/>
</dbReference>
<evidence type="ECO:0000256" key="11">
    <source>
        <dbReference type="ARBA" id="ARBA00022824"/>
    </source>
</evidence>
<dbReference type="EMBL" id="WUBL01000122">
    <property type="protein sequence ID" value="KAF2965228.1"/>
    <property type="molecule type" value="Genomic_DNA"/>
</dbReference>
<dbReference type="InterPro" id="IPR050731">
    <property type="entry name" value="HRD1_E3_ubiq-ligases"/>
</dbReference>
<dbReference type="InterPro" id="IPR001841">
    <property type="entry name" value="Znf_RING"/>
</dbReference>
<reference evidence="19 20" key="1">
    <citation type="submission" date="2019-12" db="EMBL/GenBank/DDBJ databases">
        <title>Draft genome sequence of the ascomycete Xylaria multiplex DSM 110363.</title>
        <authorList>
            <person name="Buettner E."/>
            <person name="Kellner H."/>
        </authorList>
    </citation>
    <scope>NUCLEOTIDE SEQUENCE [LARGE SCALE GENOMIC DNA]</scope>
    <source>
        <strain evidence="19 20">DSM 110363</strain>
    </source>
</reference>
<sequence>MLEITNAGLNHIVRLLRFQDSNTHWVVRIPVKGKDAQLQPVCSSKVRAEVDVMRLIHERTSISIPLIFDYELTAENPIGVAFILMEFLPGNVAIDAFGGWASHPPQSILIRSKDTVCHTDLMHSNIVVDDNYKVIGVIDWEGAYTLPWELVEHLLFFNTLPRVFDTPDEYNAKGELLEADTKKCWNDRKEINNWYCTFSNASNKHYPIRELRTMLFWATKIWLCRSIIASAGLATGVVAYAFNQRANFYSAMVYLSQNNLSLMILVNLVLLVYASFVWGLQRLCYGPLRPVEIEQLYEKAWFAVTETCLAMTIFREEVGAWFLVMFTALVTGKVWEWIGEGRVEVMEQQPPANPTLFHTRLSISLLLSVAYDTWLFSYAVHAVIQQARPNMMVMFLFEFAILATCSSRTACRYLLSLIESNITKKQTQTRLEERRRLVREQRSDILRRRESDDVAEAEAARQEELPDEEDIDEMDIEVPGWESKGHWILSLDLMADFVKLVIYSVFFAILMMFYGLPIHIMRDLFMTARSFVKRLGALMRYRKALRDMNKYPDATQEDLAREDTCIICREEMRPWDPSAVGAVERYRPKKLPCGHILHFGCLKGWLERQQVCPTCRRSVVIDGTGLDGATATPGPNGDGRPQPLAPGAPGGGGVGGAAGGNPGQPAHAQGNLRVFQFGPIRLGFAQGDAQNIHELANQLRQPRDGANQPIAPPVMPTPTPPVPPASLINAQSSIESMQVQLHEIAVRIQEEMNTLQATQAELQTLYALTVELNRLRQGQPQTTTSIGNLFGQVGVNAQLTGQHPPTHFLNSTYIPPSPVTRHGGAPYASAIPSGSQDLPEGVSIPPGWSLLPLQRLDGQPSQQHTGAQPIPTTSTYDLPYQQLQSTTHSGRSNPFHNLNGAMTSILTADAHAPARNSDVQHGTDRTSESPVSRIQREPPNVAAPTPVIPQWGGSSQLLFNNRGSSSTSPGDNSHARNENITGARSHTADAGDSDDGSSDTNSGKGKARAVTVEDAEDESD</sequence>
<keyword evidence="11" id="KW-0256">Endoplasmic reticulum</keyword>
<keyword evidence="12" id="KW-0862">Zinc</keyword>
<evidence type="ECO:0000313" key="20">
    <source>
        <dbReference type="Proteomes" id="UP000481858"/>
    </source>
</evidence>
<accession>A0A7C8MLE3</accession>
<dbReference type="PANTHER" id="PTHR22763">
    <property type="entry name" value="RING ZINC FINGER PROTEIN"/>
    <property type="match status" value="1"/>
</dbReference>
<feature type="transmembrane region" description="Helical" evidence="17">
    <location>
        <begin position="222"/>
        <end position="242"/>
    </location>
</feature>
<evidence type="ECO:0000256" key="17">
    <source>
        <dbReference type="SAM" id="Phobius"/>
    </source>
</evidence>
<evidence type="ECO:0000259" key="18">
    <source>
        <dbReference type="PROSITE" id="PS50089"/>
    </source>
</evidence>
<keyword evidence="6" id="KW-0808">Transferase</keyword>
<keyword evidence="10" id="KW-0833">Ubl conjugation pathway</keyword>
<keyword evidence="14 17" id="KW-0472">Membrane</keyword>
<dbReference type="InterPro" id="IPR002575">
    <property type="entry name" value="Aminoglycoside_PTrfase"/>
</dbReference>
<dbReference type="SUPFAM" id="SSF56112">
    <property type="entry name" value="Protein kinase-like (PK-like)"/>
    <property type="match status" value="1"/>
</dbReference>
<dbReference type="EC" id="2.3.2.27" evidence="5"/>
<dbReference type="Pfam" id="PF01636">
    <property type="entry name" value="APH"/>
    <property type="match status" value="1"/>
</dbReference>
<evidence type="ECO:0000256" key="7">
    <source>
        <dbReference type="ARBA" id="ARBA00022692"/>
    </source>
</evidence>
<evidence type="ECO:0000256" key="5">
    <source>
        <dbReference type="ARBA" id="ARBA00012483"/>
    </source>
</evidence>
<dbReference type="InterPro" id="IPR011009">
    <property type="entry name" value="Kinase-like_dom_sf"/>
</dbReference>
<comment type="catalytic activity">
    <reaction evidence="1">
        <text>S-ubiquitinyl-[E2 ubiquitin-conjugating enzyme]-L-cysteine + [acceptor protein]-L-lysine = [E2 ubiquitin-conjugating enzyme]-L-cysteine + N(6)-ubiquitinyl-[acceptor protein]-L-lysine.</text>
        <dbReference type="EC" id="2.3.2.27"/>
    </reaction>
</comment>
<name>A0A7C8MLE3_9PEZI</name>
<feature type="compositionally biased region" description="Polar residues" evidence="16">
    <location>
        <begin position="859"/>
        <end position="875"/>
    </location>
</feature>
<evidence type="ECO:0000256" key="6">
    <source>
        <dbReference type="ARBA" id="ARBA00022679"/>
    </source>
</evidence>
<evidence type="ECO:0000256" key="16">
    <source>
        <dbReference type="SAM" id="MobiDB-lite"/>
    </source>
</evidence>
<evidence type="ECO:0000256" key="13">
    <source>
        <dbReference type="ARBA" id="ARBA00022989"/>
    </source>
</evidence>
<feature type="compositionally biased region" description="Gly residues" evidence="16">
    <location>
        <begin position="648"/>
        <end position="662"/>
    </location>
</feature>
<dbReference type="Pfam" id="PF25563">
    <property type="entry name" value="TPR_SYVN1_N"/>
    <property type="match status" value="1"/>
</dbReference>
<evidence type="ECO:0000256" key="12">
    <source>
        <dbReference type="ARBA" id="ARBA00022833"/>
    </source>
</evidence>
<evidence type="ECO:0000256" key="15">
    <source>
        <dbReference type="PROSITE-ProRule" id="PRU00175"/>
    </source>
</evidence>
<evidence type="ECO:0000256" key="2">
    <source>
        <dbReference type="ARBA" id="ARBA00004477"/>
    </source>
</evidence>
<evidence type="ECO:0000256" key="3">
    <source>
        <dbReference type="ARBA" id="ARBA00004906"/>
    </source>
</evidence>
<comment type="similarity">
    <text evidence="4">Belongs to the HRD1 family.</text>
</comment>
<dbReference type="Gene3D" id="3.90.1200.10">
    <property type="match status" value="1"/>
</dbReference>
<dbReference type="GO" id="GO:0016567">
    <property type="term" value="P:protein ubiquitination"/>
    <property type="evidence" value="ECO:0007669"/>
    <property type="project" value="UniProtKB-UniPathway"/>
</dbReference>